<gene>
    <name evidence="2" type="ORF">KV112_08765</name>
</gene>
<evidence type="ECO:0000313" key="2">
    <source>
        <dbReference type="EMBL" id="MEB3049826.1"/>
    </source>
</evidence>
<dbReference type="Gene3D" id="1.10.357.10">
    <property type="entry name" value="Tetracycline Repressor, domain 2"/>
    <property type="match status" value="1"/>
</dbReference>
<feature type="domain" description="BetI-type transcriptional repressor C-terminal" evidence="1">
    <location>
        <begin position="25"/>
        <end position="99"/>
    </location>
</feature>
<proteinExistence type="predicted"/>
<dbReference type="Pfam" id="PF13977">
    <property type="entry name" value="TetR_C_6"/>
    <property type="match status" value="1"/>
</dbReference>
<comment type="caution">
    <text evidence="2">The sequence shown here is derived from an EMBL/GenBank/DDBJ whole genome shotgun (WGS) entry which is preliminary data.</text>
</comment>
<dbReference type="SUPFAM" id="SSF48498">
    <property type="entry name" value="Tetracyclin repressor-like, C-terminal domain"/>
    <property type="match status" value="1"/>
</dbReference>
<dbReference type="EMBL" id="JAYJJT010000008">
    <property type="protein sequence ID" value="MEB3049826.1"/>
    <property type="molecule type" value="Genomic_DNA"/>
</dbReference>
<keyword evidence="3" id="KW-1185">Reference proteome</keyword>
<protein>
    <submittedName>
        <fullName evidence="2">TetR family transcriptional regulator C-terminal domain-containing protein</fullName>
    </submittedName>
</protein>
<dbReference type="InterPro" id="IPR036271">
    <property type="entry name" value="Tet_transcr_reg_TetR-rel_C_sf"/>
</dbReference>
<name>A0ABU5YJ08_9MYCO</name>
<sequence>MAELHFEDRDFLRAMFVASFEGVKMTSALRTRVQEYVRNGSDNVKAGLLKGLSDGSVRTDVDLERAAREISAAVFGLAYQWALLPDDYDFERELDYVRARFVAAYSSTAEG</sequence>
<reference evidence="2 3" key="1">
    <citation type="submission" date="2023-12" db="EMBL/GenBank/DDBJ databases">
        <title>Description of new species of Mycobacterium terrae complex isolated from sewage at the Sao Paulo Zoological Park Foundation in Brazil.</title>
        <authorList>
            <person name="Romagnoli C.L."/>
            <person name="Conceicao E.C."/>
            <person name="Machado E."/>
            <person name="Barreto L.B.P.F."/>
            <person name="Sharma A."/>
            <person name="Silva N.M."/>
            <person name="Marques L.E."/>
            <person name="Juliana M.A."/>
            <person name="Lourenco M.C.S."/>
            <person name="Digiampietri L.A."/>
            <person name="Suffys P.N."/>
            <person name="Viana-Niero C."/>
        </authorList>
    </citation>
    <scope>NUCLEOTIDE SEQUENCE [LARGE SCALE GENOMIC DNA]</scope>
    <source>
        <strain evidence="2 3">MYC123</strain>
    </source>
</reference>
<organism evidence="2 3">
    <name type="scientific">[Mycobacterium] zoologicum</name>
    <dbReference type="NCBI Taxonomy" id="2872311"/>
    <lineage>
        <taxon>Bacteria</taxon>
        <taxon>Bacillati</taxon>
        <taxon>Actinomycetota</taxon>
        <taxon>Actinomycetes</taxon>
        <taxon>Mycobacteriales</taxon>
        <taxon>Mycobacteriaceae</taxon>
        <taxon>Mycolicibacter</taxon>
    </lineage>
</organism>
<dbReference type="RefSeq" id="WP_329799978.1">
    <property type="nucleotide sequence ID" value="NZ_JAYJJT010000008.1"/>
</dbReference>
<dbReference type="Proteomes" id="UP001299046">
    <property type="component" value="Unassembled WGS sequence"/>
</dbReference>
<dbReference type="InterPro" id="IPR039538">
    <property type="entry name" value="BetI_C"/>
</dbReference>
<accession>A0ABU5YJ08</accession>
<evidence type="ECO:0000313" key="3">
    <source>
        <dbReference type="Proteomes" id="UP001299046"/>
    </source>
</evidence>
<evidence type="ECO:0000259" key="1">
    <source>
        <dbReference type="Pfam" id="PF13977"/>
    </source>
</evidence>